<dbReference type="GO" id="GO:0005509">
    <property type="term" value="F:calcium ion binding"/>
    <property type="evidence" value="ECO:0007669"/>
    <property type="project" value="InterPro"/>
</dbReference>
<organism evidence="3 4">
    <name type="scientific">Spirosoma arboris</name>
    <dbReference type="NCBI Taxonomy" id="2682092"/>
    <lineage>
        <taxon>Bacteria</taxon>
        <taxon>Pseudomonadati</taxon>
        <taxon>Bacteroidota</taxon>
        <taxon>Cytophagia</taxon>
        <taxon>Cytophagales</taxon>
        <taxon>Cytophagaceae</taxon>
        <taxon>Spirosoma</taxon>
    </lineage>
</organism>
<keyword evidence="1" id="KW-0812">Transmembrane</keyword>
<dbReference type="EMBL" id="WPIN01000019">
    <property type="protein sequence ID" value="MVM34873.1"/>
    <property type="molecule type" value="Genomic_DNA"/>
</dbReference>
<evidence type="ECO:0000313" key="3">
    <source>
        <dbReference type="EMBL" id="MVM34873.1"/>
    </source>
</evidence>
<dbReference type="AlphaFoldDB" id="A0A7K1SMH1"/>
<dbReference type="Proteomes" id="UP000436006">
    <property type="component" value="Unassembled WGS sequence"/>
</dbReference>
<dbReference type="PROSITE" id="PS50222">
    <property type="entry name" value="EF_HAND_2"/>
    <property type="match status" value="1"/>
</dbReference>
<keyword evidence="1" id="KW-0472">Membrane</keyword>
<dbReference type="InterPro" id="IPR023346">
    <property type="entry name" value="Lysozyme-like_dom_sf"/>
</dbReference>
<evidence type="ECO:0000259" key="2">
    <source>
        <dbReference type="PROSITE" id="PS50222"/>
    </source>
</evidence>
<feature type="transmembrane region" description="Helical" evidence="1">
    <location>
        <begin position="177"/>
        <end position="195"/>
    </location>
</feature>
<dbReference type="Gene3D" id="1.10.530.10">
    <property type="match status" value="1"/>
</dbReference>
<dbReference type="RefSeq" id="WP_157589694.1">
    <property type="nucleotide sequence ID" value="NZ_WPIN01000019.1"/>
</dbReference>
<proteinExistence type="predicted"/>
<accession>A0A7K1SMH1</accession>
<keyword evidence="1" id="KW-1133">Transmembrane helix</keyword>
<keyword evidence="4" id="KW-1185">Reference proteome</keyword>
<comment type="caution">
    <text evidence="3">The sequence shown here is derived from an EMBL/GenBank/DDBJ whole genome shotgun (WGS) entry which is preliminary data.</text>
</comment>
<dbReference type="InterPro" id="IPR002048">
    <property type="entry name" value="EF_hand_dom"/>
</dbReference>
<dbReference type="InterPro" id="IPR018247">
    <property type="entry name" value="EF_Hand_1_Ca_BS"/>
</dbReference>
<evidence type="ECO:0000313" key="4">
    <source>
        <dbReference type="Proteomes" id="UP000436006"/>
    </source>
</evidence>
<sequence>MALAYESLVPSAYRSEFIAKVVAISNRLGINPNWLMIVIKFESAGTFSPSVKNPGSEAYGLIQFTNAGISGLGGVTLAQLKAMDAVTQLDWVEKYLTPYKGKMTDLYNLYLAVFAPAYIGRPDAQKVYASPSAAYSANAALDTNKDGVITVGEIKQVITRYIPAGYDAGTLLPPTSTIVPIAAVIAVLLFLFFILKRP</sequence>
<reference evidence="3 4" key="1">
    <citation type="submission" date="2019-12" db="EMBL/GenBank/DDBJ databases">
        <title>Spirosoma sp. HMF4905 genome sequencing and assembly.</title>
        <authorList>
            <person name="Kang H."/>
            <person name="Cha I."/>
            <person name="Kim H."/>
            <person name="Joh K."/>
        </authorList>
    </citation>
    <scope>NUCLEOTIDE SEQUENCE [LARGE SCALE GENOMIC DNA]</scope>
    <source>
        <strain evidence="3 4">HMF4905</strain>
    </source>
</reference>
<dbReference type="SUPFAM" id="SSF53955">
    <property type="entry name" value="Lysozyme-like"/>
    <property type="match status" value="1"/>
</dbReference>
<protein>
    <recommendedName>
        <fullName evidence="2">EF-hand domain-containing protein</fullName>
    </recommendedName>
</protein>
<evidence type="ECO:0000256" key="1">
    <source>
        <dbReference type="SAM" id="Phobius"/>
    </source>
</evidence>
<dbReference type="PROSITE" id="PS00018">
    <property type="entry name" value="EF_HAND_1"/>
    <property type="match status" value="1"/>
</dbReference>
<feature type="domain" description="EF-hand" evidence="2">
    <location>
        <begin position="139"/>
        <end position="164"/>
    </location>
</feature>
<gene>
    <name evidence="3" type="ORF">GO755_32895</name>
</gene>
<name>A0A7K1SMH1_9BACT</name>